<accession>A0A7J6AP38</accession>
<dbReference type="InterPro" id="IPR050147">
    <property type="entry name" value="Ser/Thr_Dehydratase"/>
</dbReference>
<dbReference type="GO" id="GO:0004794">
    <property type="term" value="F:threonine deaminase activity"/>
    <property type="evidence" value="ECO:0007669"/>
    <property type="project" value="TreeGrafter"/>
</dbReference>
<comment type="subcellular location">
    <subcellularLocation>
        <location evidence="2">Cytoplasm</location>
    </subcellularLocation>
</comment>
<keyword evidence="13" id="KW-0732">Signal</keyword>
<comment type="pathway">
    <text evidence="3">Carbohydrate biosynthesis; gluconeogenesis.</text>
</comment>
<dbReference type="CDD" id="cd06448">
    <property type="entry name" value="L-Ser-dehyd"/>
    <property type="match status" value="1"/>
</dbReference>
<dbReference type="FunFam" id="3.40.50.1100:FF:000040">
    <property type="entry name" value="L-serine dehydratase, putative"/>
    <property type="match status" value="1"/>
</dbReference>
<gene>
    <name evidence="15" type="ORF">AMELA_G00120070</name>
</gene>
<dbReference type="GO" id="GO:0006565">
    <property type="term" value="P:L-serine catabolic process"/>
    <property type="evidence" value="ECO:0007669"/>
    <property type="project" value="TreeGrafter"/>
</dbReference>
<keyword evidence="16" id="KW-1185">Reference proteome</keyword>
<dbReference type="EMBL" id="JAAGNN010000010">
    <property type="protein sequence ID" value="KAF4083731.1"/>
    <property type="molecule type" value="Genomic_DNA"/>
</dbReference>
<evidence type="ECO:0000256" key="11">
    <source>
        <dbReference type="ARBA" id="ARBA00042605"/>
    </source>
</evidence>
<evidence type="ECO:0000313" key="16">
    <source>
        <dbReference type="Proteomes" id="UP000593565"/>
    </source>
</evidence>
<dbReference type="SUPFAM" id="SSF53686">
    <property type="entry name" value="Tryptophan synthase beta subunit-like PLP-dependent enzymes"/>
    <property type="match status" value="1"/>
</dbReference>
<evidence type="ECO:0000256" key="7">
    <source>
        <dbReference type="ARBA" id="ARBA00022490"/>
    </source>
</evidence>
<sequence>MVRYFVCLIIIIIIMSDVQGFHINSPLIESIGMSMRLGSPVYLKMESSQPSGSFKIRGIGHLIQQVAGSESNGVICSSGGNAGLATAYAARKLNIPATIIVPSSSPKVVLEKLQDHGASVRVVGKVWDEANAEAVRLAESENLTLVPPFDHPLLWKGHSSLVHELKAVLPCEPGAVVLCVGGGGLFCGVVQGLDEVGWGHVPILCMETVGADCFNAAVKAGRLVTLPDITSEAKCLGAKTACSQAFEYSKRPNVISELVTDRQALQALELFLDEERVLVELACAASLAAVYSGVVQRLQDEGRLRKPLAGPLVVIVCGGSSINLAQLQHLRTVCK</sequence>
<dbReference type="GO" id="GO:0006094">
    <property type="term" value="P:gluconeogenesis"/>
    <property type="evidence" value="ECO:0007669"/>
    <property type="project" value="UniProtKB-KW"/>
</dbReference>
<dbReference type="GO" id="GO:0009097">
    <property type="term" value="P:isoleucine biosynthetic process"/>
    <property type="evidence" value="ECO:0007669"/>
    <property type="project" value="TreeGrafter"/>
</dbReference>
<dbReference type="InterPro" id="IPR036052">
    <property type="entry name" value="TrpB-like_PALP_sf"/>
</dbReference>
<dbReference type="InterPro" id="IPR000634">
    <property type="entry name" value="Ser/Thr_deHydtase_PyrdxlP-BS"/>
</dbReference>
<evidence type="ECO:0000256" key="6">
    <source>
        <dbReference type="ARBA" id="ARBA00022432"/>
    </source>
</evidence>
<dbReference type="GO" id="GO:0030170">
    <property type="term" value="F:pyridoxal phosphate binding"/>
    <property type="evidence" value="ECO:0007669"/>
    <property type="project" value="InterPro"/>
</dbReference>
<keyword evidence="9" id="KW-0456">Lyase</keyword>
<dbReference type="PANTHER" id="PTHR48078">
    <property type="entry name" value="THREONINE DEHYDRATASE, MITOCHONDRIAL-RELATED"/>
    <property type="match status" value="1"/>
</dbReference>
<dbReference type="InterPro" id="IPR001926">
    <property type="entry name" value="TrpB-like_PALP"/>
</dbReference>
<organism evidence="15 16">
    <name type="scientific">Ameiurus melas</name>
    <name type="common">Black bullhead</name>
    <name type="synonym">Silurus melas</name>
    <dbReference type="NCBI Taxonomy" id="219545"/>
    <lineage>
        <taxon>Eukaryota</taxon>
        <taxon>Metazoa</taxon>
        <taxon>Chordata</taxon>
        <taxon>Craniata</taxon>
        <taxon>Vertebrata</taxon>
        <taxon>Euteleostomi</taxon>
        <taxon>Actinopterygii</taxon>
        <taxon>Neopterygii</taxon>
        <taxon>Teleostei</taxon>
        <taxon>Ostariophysi</taxon>
        <taxon>Siluriformes</taxon>
        <taxon>Ictaluridae</taxon>
        <taxon>Ameiurus</taxon>
    </lineage>
</organism>
<evidence type="ECO:0000256" key="13">
    <source>
        <dbReference type="SAM" id="SignalP"/>
    </source>
</evidence>
<dbReference type="Proteomes" id="UP000593565">
    <property type="component" value="Unassembled WGS sequence"/>
</dbReference>
<evidence type="ECO:0000256" key="5">
    <source>
        <dbReference type="ARBA" id="ARBA00012093"/>
    </source>
</evidence>
<dbReference type="Gene3D" id="3.40.50.1100">
    <property type="match status" value="2"/>
</dbReference>
<evidence type="ECO:0000256" key="12">
    <source>
        <dbReference type="ARBA" id="ARBA00049406"/>
    </source>
</evidence>
<evidence type="ECO:0000313" key="15">
    <source>
        <dbReference type="EMBL" id="KAF4083731.1"/>
    </source>
</evidence>
<evidence type="ECO:0000256" key="2">
    <source>
        <dbReference type="ARBA" id="ARBA00004496"/>
    </source>
</evidence>
<evidence type="ECO:0000259" key="14">
    <source>
        <dbReference type="Pfam" id="PF00291"/>
    </source>
</evidence>
<comment type="caution">
    <text evidence="15">The sequence shown here is derived from an EMBL/GenBank/DDBJ whole genome shotgun (WGS) entry which is preliminary data.</text>
</comment>
<comment type="cofactor">
    <cofactor evidence="1">
        <name>pyridoxal 5'-phosphate</name>
        <dbReference type="ChEBI" id="CHEBI:597326"/>
    </cofactor>
</comment>
<evidence type="ECO:0000256" key="8">
    <source>
        <dbReference type="ARBA" id="ARBA00022898"/>
    </source>
</evidence>
<comment type="catalytic activity">
    <reaction evidence="12">
        <text>L-serine = pyruvate + NH4(+)</text>
        <dbReference type="Rhea" id="RHEA:19169"/>
        <dbReference type="ChEBI" id="CHEBI:15361"/>
        <dbReference type="ChEBI" id="CHEBI:28938"/>
        <dbReference type="ChEBI" id="CHEBI:33384"/>
        <dbReference type="EC" id="4.3.1.17"/>
    </reaction>
</comment>
<evidence type="ECO:0000256" key="1">
    <source>
        <dbReference type="ARBA" id="ARBA00001933"/>
    </source>
</evidence>
<protein>
    <recommendedName>
        <fullName evidence="5">L-serine ammonia-lyase</fullName>
        <ecNumber evidence="5">4.3.1.17</ecNumber>
    </recommendedName>
    <alternativeName>
        <fullName evidence="10">L-serine deaminase</fullName>
    </alternativeName>
    <alternativeName>
        <fullName evidence="11">L-threonine dehydratase</fullName>
    </alternativeName>
</protein>
<feature type="domain" description="Tryptophan synthase beta chain-like PALP" evidence="14">
    <location>
        <begin position="21"/>
        <end position="318"/>
    </location>
</feature>
<evidence type="ECO:0000256" key="10">
    <source>
        <dbReference type="ARBA" id="ARBA00041766"/>
    </source>
</evidence>
<dbReference type="GO" id="GO:0006567">
    <property type="term" value="P:L-threonine catabolic process"/>
    <property type="evidence" value="ECO:0007669"/>
    <property type="project" value="TreeGrafter"/>
</dbReference>
<proteinExistence type="inferred from homology"/>
<comment type="similarity">
    <text evidence="4">Belongs to the serine/threonine dehydratase family.</text>
</comment>
<name>A0A7J6AP38_AMEME</name>
<dbReference type="PANTHER" id="PTHR48078:SF16">
    <property type="entry name" value="SERINE DEHYDRATASE-LIKE"/>
    <property type="match status" value="1"/>
</dbReference>
<dbReference type="AlphaFoldDB" id="A0A7J6AP38"/>
<evidence type="ECO:0000256" key="4">
    <source>
        <dbReference type="ARBA" id="ARBA00010869"/>
    </source>
</evidence>
<keyword evidence="6" id="KW-0312">Gluconeogenesis</keyword>
<feature type="chain" id="PRO_5029581807" description="L-serine ammonia-lyase" evidence="13">
    <location>
        <begin position="21"/>
        <end position="335"/>
    </location>
</feature>
<reference evidence="15 16" key="1">
    <citation type="submission" date="2020-02" db="EMBL/GenBank/DDBJ databases">
        <title>A chromosome-scale genome assembly of the black bullhead catfish (Ameiurus melas).</title>
        <authorList>
            <person name="Wen M."/>
            <person name="Zham M."/>
            <person name="Cabau C."/>
            <person name="Klopp C."/>
            <person name="Donnadieu C."/>
            <person name="Roques C."/>
            <person name="Bouchez O."/>
            <person name="Lampietro C."/>
            <person name="Jouanno E."/>
            <person name="Herpin A."/>
            <person name="Louis A."/>
            <person name="Berthelot C."/>
            <person name="Parey E."/>
            <person name="Roest-Crollius H."/>
            <person name="Braasch I."/>
            <person name="Postlethwait J."/>
            <person name="Robinson-Rechavi M."/>
            <person name="Echchiki A."/>
            <person name="Begum T."/>
            <person name="Montfort J."/>
            <person name="Schartl M."/>
            <person name="Bobe J."/>
            <person name="Guiguen Y."/>
        </authorList>
    </citation>
    <scope>NUCLEOTIDE SEQUENCE [LARGE SCALE GENOMIC DNA]</scope>
    <source>
        <strain evidence="15">M_S1</strain>
        <tissue evidence="15">Blood</tissue>
    </source>
</reference>
<dbReference type="Pfam" id="PF00291">
    <property type="entry name" value="PALP"/>
    <property type="match status" value="1"/>
</dbReference>
<keyword evidence="8" id="KW-0663">Pyridoxal phosphate</keyword>
<evidence type="ECO:0000256" key="3">
    <source>
        <dbReference type="ARBA" id="ARBA00004742"/>
    </source>
</evidence>
<dbReference type="PROSITE" id="PS00165">
    <property type="entry name" value="DEHYDRATASE_SER_THR"/>
    <property type="match status" value="1"/>
</dbReference>
<evidence type="ECO:0000256" key="9">
    <source>
        <dbReference type="ARBA" id="ARBA00023239"/>
    </source>
</evidence>
<dbReference type="GO" id="GO:0005737">
    <property type="term" value="C:cytoplasm"/>
    <property type="evidence" value="ECO:0007669"/>
    <property type="project" value="UniProtKB-SubCell"/>
</dbReference>
<dbReference type="GO" id="GO:0003941">
    <property type="term" value="F:L-serine ammonia-lyase activity"/>
    <property type="evidence" value="ECO:0007669"/>
    <property type="project" value="UniProtKB-EC"/>
</dbReference>
<keyword evidence="7" id="KW-0963">Cytoplasm</keyword>
<feature type="signal peptide" evidence="13">
    <location>
        <begin position="1"/>
        <end position="20"/>
    </location>
</feature>
<dbReference type="EC" id="4.3.1.17" evidence="5"/>